<name>A0A7W2M8W3_9FLAO</name>
<protein>
    <recommendedName>
        <fullName evidence="3">DUF3887 domain-containing protein</fullName>
    </recommendedName>
</protein>
<gene>
    <name evidence="1" type="ORF">H3Z82_19440</name>
</gene>
<keyword evidence="2" id="KW-1185">Reference proteome</keyword>
<sequence length="129" mass="14427">MRKIKLILLLILTVNFSCVESDSKLDETLSYFSKKLLDSDSDEIKNITTEKGFESLMKWSDSLKNKQFLKTLAENLKNGGNGVFNKKEMDSLIILSLGKSDAILGATNGYLILKKTEKGLSIEEFRGGK</sequence>
<dbReference type="EMBL" id="JACGLT010000048">
    <property type="protein sequence ID" value="MBA6154897.1"/>
    <property type="molecule type" value="Genomic_DNA"/>
</dbReference>
<dbReference type="AlphaFoldDB" id="A0A7W2M8W3"/>
<accession>A0A7W2M8W3</accession>
<evidence type="ECO:0000313" key="1">
    <source>
        <dbReference type="EMBL" id="MBA6154897.1"/>
    </source>
</evidence>
<evidence type="ECO:0008006" key="3">
    <source>
        <dbReference type="Google" id="ProtNLM"/>
    </source>
</evidence>
<comment type="caution">
    <text evidence="1">The sequence shown here is derived from an EMBL/GenBank/DDBJ whole genome shotgun (WGS) entry which is preliminary data.</text>
</comment>
<organism evidence="1 2">
    <name type="scientific">Gelidibacter maritimus</name>
    <dbReference type="NCBI Taxonomy" id="2761487"/>
    <lineage>
        <taxon>Bacteria</taxon>
        <taxon>Pseudomonadati</taxon>
        <taxon>Bacteroidota</taxon>
        <taxon>Flavobacteriia</taxon>
        <taxon>Flavobacteriales</taxon>
        <taxon>Flavobacteriaceae</taxon>
        <taxon>Gelidibacter</taxon>
    </lineage>
</organism>
<dbReference type="RefSeq" id="WP_182207118.1">
    <property type="nucleotide sequence ID" value="NZ_JACGLT010000048.1"/>
</dbReference>
<reference evidence="1 2" key="1">
    <citation type="submission" date="2020-07" db="EMBL/GenBank/DDBJ databases">
        <title>Bacterium isolated from marine sediment.</title>
        <authorList>
            <person name="Shang D."/>
        </authorList>
    </citation>
    <scope>NUCLEOTIDE SEQUENCE [LARGE SCALE GENOMIC DNA]</scope>
    <source>
        <strain evidence="1 2">F6074</strain>
    </source>
</reference>
<proteinExistence type="predicted"/>
<dbReference type="Proteomes" id="UP000541857">
    <property type="component" value="Unassembled WGS sequence"/>
</dbReference>
<evidence type="ECO:0000313" key="2">
    <source>
        <dbReference type="Proteomes" id="UP000541857"/>
    </source>
</evidence>